<feature type="compositionally biased region" description="Polar residues" evidence="1">
    <location>
        <begin position="243"/>
        <end position="263"/>
    </location>
</feature>
<dbReference type="Proteomes" id="UP000262825">
    <property type="component" value="Unassembled WGS sequence"/>
</dbReference>
<feature type="transmembrane region" description="Helical" evidence="2">
    <location>
        <begin position="6"/>
        <end position="29"/>
    </location>
</feature>
<organism evidence="3 4">
    <name type="scientific">Saccharomycodes ludwigii</name>
    <dbReference type="NCBI Taxonomy" id="36035"/>
    <lineage>
        <taxon>Eukaryota</taxon>
        <taxon>Fungi</taxon>
        <taxon>Dikarya</taxon>
        <taxon>Ascomycota</taxon>
        <taxon>Saccharomycotina</taxon>
        <taxon>Saccharomycetes</taxon>
        <taxon>Saccharomycodales</taxon>
        <taxon>Saccharomycodaceae</taxon>
        <taxon>Saccharomycodes</taxon>
    </lineage>
</organism>
<dbReference type="EMBL" id="UFAJ01000312">
    <property type="protein sequence ID" value="SSD60270.1"/>
    <property type="molecule type" value="Genomic_DNA"/>
</dbReference>
<keyword evidence="4" id="KW-1185">Reference proteome</keyword>
<evidence type="ECO:0000313" key="3">
    <source>
        <dbReference type="EMBL" id="SSD60270.1"/>
    </source>
</evidence>
<proteinExistence type="predicted"/>
<feature type="compositionally biased region" description="Polar residues" evidence="1">
    <location>
        <begin position="226"/>
        <end position="235"/>
    </location>
</feature>
<feature type="region of interest" description="Disordered" evidence="1">
    <location>
        <begin position="321"/>
        <end position="364"/>
    </location>
</feature>
<keyword evidence="2" id="KW-0812">Transmembrane</keyword>
<dbReference type="AlphaFoldDB" id="A0A376B821"/>
<keyword evidence="2" id="KW-1133">Transmembrane helix</keyword>
<name>A0A376B821_9ASCO</name>
<reference evidence="4" key="1">
    <citation type="submission" date="2018-06" db="EMBL/GenBank/DDBJ databases">
        <authorList>
            <person name="Guldener U."/>
        </authorList>
    </citation>
    <scope>NUCLEOTIDE SEQUENCE [LARGE SCALE GENOMIC DNA]</scope>
    <source>
        <strain evidence="4">UTAD17</strain>
    </source>
</reference>
<feature type="compositionally biased region" description="Low complexity" evidence="1">
    <location>
        <begin position="138"/>
        <end position="152"/>
    </location>
</feature>
<feature type="region of interest" description="Disordered" evidence="1">
    <location>
        <begin position="128"/>
        <end position="155"/>
    </location>
</feature>
<evidence type="ECO:0008006" key="5">
    <source>
        <dbReference type="Google" id="ProtNLM"/>
    </source>
</evidence>
<protein>
    <recommendedName>
        <fullName evidence="5">Suppressor of lethality of KEX2 GAS1 double null mutant protein 1</fullName>
    </recommendedName>
</protein>
<feature type="compositionally biased region" description="Polar residues" evidence="1">
    <location>
        <begin position="272"/>
        <end position="289"/>
    </location>
</feature>
<feature type="compositionally biased region" description="Polar residues" evidence="1">
    <location>
        <begin position="194"/>
        <end position="205"/>
    </location>
</feature>
<dbReference type="VEuPathDB" id="FungiDB:SCODWIG_02031"/>
<evidence type="ECO:0000256" key="2">
    <source>
        <dbReference type="SAM" id="Phobius"/>
    </source>
</evidence>
<feature type="region of interest" description="Disordered" evidence="1">
    <location>
        <begin position="185"/>
        <end position="205"/>
    </location>
</feature>
<evidence type="ECO:0000256" key="1">
    <source>
        <dbReference type="SAM" id="MobiDB-lite"/>
    </source>
</evidence>
<gene>
    <name evidence="3" type="ORF">SCODWIG_02031</name>
</gene>
<keyword evidence="2" id="KW-0472">Membrane</keyword>
<evidence type="ECO:0000313" key="4">
    <source>
        <dbReference type="Proteomes" id="UP000262825"/>
    </source>
</evidence>
<feature type="region of interest" description="Disordered" evidence="1">
    <location>
        <begin position="219"/>
        <end position="293"/>
    </location>
</feature>
<accession>A0A376B821</accession>
<sequence>MGTSTSVTVGCAIGIPCAVAVVLALAFWIKMQERFKKELREDDGHSLNGDLVISNINDLKEYYNNNNNSTQQMLDDTDDHKTDSIIKPNNTLKRSSSSRYVPAYRRNMVKNMYEQYYPTNFNSNEELKLGNHTDNSTENINNAENKNNPPENNKQHMIMNNSILYDTYVPIFKDTDKDSIALDTLSKDPEQQHHTSQLTTPYTSTENMLVRNLNSQDYGNYYPRHPSTSSHNLQKVGSYPSLKDSSSITRHNSYKMQTKSSIRNLKKHDDNVSSTTYLVPDHTSGSNSSKIRDNFNDKRESIFDDENQISDNLSIQSSLRENSNPVIGPVGDHNIEQASTIEEEDQYENDYTNYSQNKKDFIDS</sequence>